<evidence type="ECO:0000256" key="1">
    <source>
        <dbReference type="SAM" id="Phobius"/>
    </source>
</evidence>
<protein>
    <submittedName>
        <fullName evidence="2">Uncharacterized protein</fullName>
    </submittedName>
</protein>
<name>A0A5F1YEC8_9LEPT</name>
<comment type="caution">
    <text evidence="2">The sequence shown here is derived from an EMBL/GenBank/DDBJ whole genome shotgun (WGS) entry which is preliminary data.</text>
</comment>
<keyword evidence="1" id="KW-1133">Transmembrane helix</keyword>
<accession>A0A5F1YEC8</accession>
<keyword evidence="1" id="KW-0812">Transmembrane</keyword>
<feature type="transmembrane region" description="Helical" evidence="1">
    <location>
        <begin position="71"/>
        <end position="93"/>
    </location>
</feature>
<reference evidence="2" key="1">
    <citation type="journal article" date="2019" name="PLoS Negl. Trop. Dis.">
        <title>Revisiting the worldwide diversity of Leptospira species in the environment.</title>
        <authorList>
            <person name="Vincent A.T."/>
            <person name="Schiettekatte O."/>
            <person name="Bourhy P."/>
            <person name="Veyrier F.J."/>
            <person name="Picardeau M."/>
        </authorList>
    </citation>
    <scope>NUCLEOTIDE SEQUENCE [LARGE SCALE GENOMIC DNA]</scope>
    <source>
        <strain evidence="2">201800299</strain>
    </source>
</reference>
<dbReference type="AlphaFoldDB" id="A0A5F1YEC8"/>
<evidence type="ECO:0000313" key="2">
    <source>
        <dbReference type="EMBL" id="TGK37488.1"/>
    </source>
</evidence>
<feature type="transmembrane region" description="Helical" evidence="1">
    <location>
        <begin position="108"/>
        <end position="131"/>
    </location>
</feature>
<dbReference type="Proteomes" id="UP000298277">
    <property type="component" value="Unassembled WGS sequence"/>
</dbReference>
<sequence>MFNSSFLKGGIRFFILLFSSALLSFFCIRGEFEVVYLHPEDGGWILNNRIYGFPFPYIYDNVVSSLEHSIILIYFFVDFTFYLLLVSAFFFSFKNEIENFLSSKRGNFFFFGWVIAAFFVTSIRLLFYFFFVTMIDWDLGFRGDSVRWIGFGFSFLYP</sequence>
<keyword evidence="1" id="KW-0472">Membrane</keyword>
<proteinExistence type="predicted"/>
<dbReference type="OrthoDB" id="10016859at2"/>
<dbReference type="RefSeq" id="WP_135595773.1">
    <property type="nucleotide sequence ID" value="NZ_RQEZ01000075.1"/>
</dbReference>
<organism evidence="2 3">
    <name type="scientific">Leptospira gomenensis</name>
    <dbReference type="NCBI Taxonomy" id="2484974"/>
    <lineage>
        <taxon>Bacteria</taxon>
        <taxon>Pseudomonadati</taxon>
        <taxon>Spirochaetota</taxon>
        <taxon>Spirochaetia</taxon>
        <taxon>Leptospirales</taxon>
        <taxon>Leptospiraceae</taxon>
        <taxon>Leptospira</taxon>
    </lineage>
</organism>
<dbReference type="EMBL" id="RQFA01000014">
    <property type="protein sequence ID" value="TGK37488.1"/>
    <property type="molecule type" value="Genomic_DNA"/>
</dbReference>
<evidence type="ECO:0000313" key="3">
    <source>
        <dbReference type="Proteomes" id="UP000298277"/>
    </source>
</evidence>
<keyword evidence="3" id="KW-1185">Reference proteome</keyword>
<gene>
    <name evidence="2" type="ORF">EHQ17_02755</name>
</gene>